<protein>
    <submittedName>
        <fullName evidence="2">Uncharacterized protein</fullName>
    </submittedName>
</protein>
<keyword evidence="1" id="KW-0472">Membrane</keyword>
<evidence type="ECO:0000313" key="2">
    <source>
        <dbReference type="EMBL" id="EET58792.1"/>
    </source>
</evidence>
<keyword evidence="1" id="KW-0812">Transmembrane</keyword>
<reference evidence="2" key="1">
    <citation type="submission" date="2009-07" db="EMBL/GenBank/DDBJ databases">
        <authorList>
            <person name="Weinstock G."/>
            <person name="Sodergren E."/>
            <person name="Clifton S."/>
            <person name="Fulton L."/>
            <person name="Fulton B."/>
            <person name="Courtney L."/>
            <person name="Fronick C."/>
            <person name="Harrison M."/>
            <person name="Strong C."/>
            <person name="Farmer C."/>
            <person name="Delahaunty K."/>
            <person name="Markovic C."/>
            <person name="Hall O."/>
            <person name="Minx P."/>
            <person name="Tomlinson C."/>
            <person name="Mitreva M."/>
            <person name="Nelson J."/>
            <person name="Hou S."/>
            <person name="Wollam A."/>
            <person name="Pepin K.H."/>
            <person name="Johnson M."/>
            <person name="Bhonagiri V."/>
            <person name="Nash W.E."/>
            <person name="Warren W."/>
            <person name="Chinwalla A."/>
            <person name="Mardis E.R."/>
            <person name="Wilson R.K."/>
        </authorList>
    </citation>
    <scope>NUCLEOTIDE SEQUENCE [LARGE SCALE GENOMIC DNA]</scope>
    <source>
        <strain evidence="2">DSM 14469</strain>
    </source>
</reference>
<keyword evidence="3" id="KW-1185">Reference proteome</keyword>
<evidence type="ECO:0000256" key="1">
    <source>
        <dbReference type="SAM" id="Phobius"/>
    </source>
</evidence>
<sequence length="92" mass="10991">MRIVFIFSPPLFSVVYNISHSTIFVNCFPPIFALLLLFSTLFTISYFYFCAFFTLFFLSLRSYHRPVFLFFIEFLPLFFIFLFCCIQPDASE</sequence>
<feature type="transmembrane region" description="Helical" evidence="1">
    <location>
        <begin position="67"/>
        <end position="90"/>
    </location>
</feature>
<accession>C6LKQ4</accession>
<proteinExistence type="predicted"/>
<comment type="caution">
    <text evidence="2">The sequence shown here is derived from an EMBL/GenBank/DDBJ whole genome shotgun (WGS) entry which is preliminary data.</text>
</comment>
<feature type="transmembrane region" description="Helical" evidence="1">
    <location>
        <begin position="31"/>
        <end position="60"/>
    </location>
</feature>
<dbReference type="Proteomes" id="UP000005561">
    <property type="component" value="Unassembled WGS sequence"/>
</dbReference>
<organism evidence="2 3">
    <name type="scientific">Marvinbryantia formatexigens DSM 14469</name>
    <dbReference type="NCBI Taxonomy" id="478749"/>
    <lineage>
        <taxon>Bacteria</taxon>
        <taxon>Bacillati</taxon>
        <taxon>Bacillota</taxon>
        <taxon>Clostridia</taxon>
        <taxon>Lachnospirales</taxon>
        <taxon>Lachnospiraceae</taxon>
        <taxon>Marvinbryantia</taxon>
    </lineage>
</organism>
<gene>
    <name evidence="2" type="ORF">BRYFOR_09252</name>
</gene>
<dbReference type="EMBL" id="ACCL02000025">
    <property type="protein sequence ID" value="EET58792.1"/>
    <property type="molecule type" value="Genomic_DNA"/>
</dbReference>
<name>C6LKQ4_9FIRM</name>
<keyword evidence="1" id="KW-1133">Transmembrane helix</keyword>
<dbReference type="AlphaFoldDB" id="C6LKQ4"/>
<evidence type="ECO:0000313" key="3">
    <source>
        <dbReference type="Proteomes" id="UP000005561"/>
    </source>
</evidence>